<evidence type="ECO:0000256" key="1">
    <source>
        <dbReference type="SAM" id="Coils"/>
    </source>
</evidence>
<reference evidence="4" key="1">
    <citation type="journal article" date="2019" name="Int. J. Syst. Evol. Microbiol.">
        <title>The Global Catalogue of Microorganisms (GCM) 10K type strain sequencing project: providing services to taxonomists for standard genome sequencing and annotation.</title>
        <authorList>
            <consortium name="The Broad Institute Genomics Platform"/>
            <consortium name="The Broad Institute Genome Sequencing Center for Infectious Disease"/>
            <person name="Wu L."/>
            <person name="Ma J."/>
        </authorList>
    </citation>
    <scope>NUCLEOTIDE SEQUENCE [LARGE SCALE GENOMIC DNA]</scope>
    <source>
        <strain evidence="4">KCTC 52677</strain>
    </source>
</reference>
<dbReference type="InterPro" id="IPR010985">
    <property type="entry name" value="Ribbon_hlx_hlx"/>
</dbReference>
<dbReference type="InterPro" id="IPR013321">
    <property type="entry name" value="Arc_rbn_hlx_hlx"/>
</dbReference>
<evidence type="ECO:0000259" key="2">
    <source>
        <dbReference type="Pfam" id="PF03869"/>
    </source>
</evidence>
<keyword evidence="4" id="KW-1185">Reference proteome</keyword>
<dbReference type="Gene3D" id="1.10.1220.10">
    <property type="entry name" value="Met repressor-like"/>
    <property type="match status" value="1"/>
</dbReference>
<name>A0ABV7DMX0_9HYPH</name>
<organism evidence="3 4">
    <name type="scientific">Shinella pollutisoli</name>
    <dbReference type="NCBI Taxonomy" id="2250594"/>
    <lineage>
        <taxon>Bacteria</taxon>
        <taxon>Pseudomonadati</taxon>
        <taxon>Pseudomonadota</taxon>
        <taxon>Alphaproteobacteria</taxon>
        <taxon>Hyphomicrobiales</taxon>
        <taxon>Rhizobiaceae</taxon>
        <taxon>Shinella</taxon>
    </lineage>
</organism>
<keyword evidence="1" id="KW-0175">Coiled coil</keyword>
<dbReference type="SUPFAM" id="SSF47598">
    <property type="entry name" value="Ribbon-helix-helix"/>
    <property type="match status" value="1"/>
</dbReference>
<dbReference type="EMBL" id="JBHRSP010000053">
    <property type="protein sequence ID" value="MFC3076351.1"/>
    <property type="molecule type" value="Genomic_DNA"/>
</dbReference>
<proteinExistence type="predicted"/>
<protein>
    <submittedName>
        <fullName evidence="3">Arc family DNA-binding protein</fullName>
    </submittedName>
</protein>
<dbReference type="Proteomes" id="UP001595377">
    <property type="component" value="Unassembled WGS sequence"/>
</dbReference>
<evidence type="ECO:0000313" key="4">
    <source>
        <dbReference type="Proteomes" id="UP001595377"/>
    </source>
</evidence>
<dbReference type="RefSeq" id="WP_257316665.1">
    <property type="nucleotide sequence ID" value="NZ_JANFDG010000021.1"/>
</dbReference>
<dbReference type="InterPro" id="IPR005569">
    <property type="entry name" value="Arc_DNA-bd_dom"/>
</dbReference>
<gene>
    <name evidence="3" type="ORF">ACFOHH_24780</name>
</gene>
<feature type="domain" description="Arc-like DNA binding" evidence="2">
    <location>
        <begin position="9"/>
        <end position="50"/>
    </location>
</feature>
<accession>A0ABV7DMX0</accession>
<keyword evidence="3" id="KW-0238">DNA-binding</keyword>
<evidence type="ECO:0000313" key="3">
    <source>
        <dbReference type="EMBL" id="MFC3076351.1"/>
    </source>
</evidence>
<comment type="caution">
    <text evidence="3">The sequence shown here is derived from an EMBL/GenBank/DDBJ whole genome shotgun (WGS) entry which is preliminary data.</text>
</comment>
<sequence length="115" mass="12946">MGPNRTGIDQFQLRLPSGLRERIKSRAEAHGRSMNTEIVVCLEQSLSGEGLSEEAQETIRRLREDISRLEGMNEALGRTVKAFVDHLSVSDEGKQLILKKILEDEFVRIPAKEGE</sequence>
<dbReference type="GO" id="GO:0003677">
    <property type="term" value="F:DNA binding"/>
    <property type="evidence" value="ECO:0007669"/>
    <property type="project" value="UniProtKB-KW"/>
</dbReference>
<feature type="coiled-coil region" evidence="1">
    <location>
        <begin position="52"/>
        <end position="79"/>
    </location>
</feature>
<dbReference type="Pfam" id="PF03869">
    <property type="entry name" value="Arc"/>
    <property type="match status" value="1"/>
</dbReference>